<evidence type="ECO:0000259" key="6">
    <source>
        <dbReference type="Pfam" id="PF02852"/>
    </source>
</evidence>
<feature type="domain" description="Pyridine nucleotide-disulphide oxidoreductase dimerisation" evidence="6">
    <location>
        <begin position="344"/>
        <end position="449"/>
    </location>
</feature>
<dbReference type="InterPro" id="IPR016156">
    <property type="entry name" value="FAD/NAD-linked_Rdtase_dimer_sf"/>
</dbReference>
<dbReference type="Pfam" id="PF07992">
    <property type="entry name" value="Pyr_redox_2"/>
    <property type="match status" value="1"/>
</dbReference>
<feature type="binding site" evidence="4">
    <location>
        <position position="269"/>
    </location>
    <ligand>
        <name>NAD(+)</name>
        <dbReference type="ChEBI" id="CHEBI:57540"/>
    </ligand>
</feature>
<keyword evidence="9" id="KW-1185">Reference proteome</keyword>
<evidence type="ECO:0000256" key="1">
    <source>
        <dbReference type="ARBA" id="ARBA00007532"/>
    </source>
</evidence>
<accession>A0A512CW16</accession>
<keyword evidence="2" id="KW-0285">Flavoprotein</keyword>
<comment type="caution">
    <text evidence="8">The sequence shown here is derived from an EMBL/GenBank/DDBJ whole genome shotgun (WGS) entry which is preliminary data.</text>
</comment>
<feature type="binding site" evidence="4">
    <location>
        <begin position="182"/>
        <end position="189"/>
    </location>
    <ligand>
        <name>NAD(+)</name>
        <dbReference type="ChEBI" id="CHEBI:57540"/>
    </ligand>
</feature>
<organism evidence="8 9">
    <name type="scientific">Terrabacter aerolatus</name>
    <dbReference type="NCBI Taxonomy" id="422442"/>
    <lineage>
        <taxon>Bacteria</taxon>
        <taxon>Bacillati</taxon>
        <taxon>Actinomycetota</taxon>
        <taxon>Actinomycetes</taxon>
        <taxon>Micrococcales</taxon>
        <taxon>Intrasporangiaceae</taxon>
        <taxon>Terrabacter</taxon>
    </lineage>
</organism>
<feature type="disulfide bond" description="Redox-active" evidence="5">
    <location>
        <begin position="46"/>
        <end position="51"/>
    </location>
</feature>
<feature type="domain" description="FAD/NAD(P)-binding" evidence="7">
    <location>
        <begin position="9"/>
        <end position="323"/>
    </location>
</feature>
<dbReference type="InterPro" id="IPR001100">
    <property type="entry name" value="Pyr_nuc-diS_OxRdtase"/>
</dbReference>
<dbReference type="SUPFAM" id="SSF51905">
    <property type="entry name" value="FAD/NAD(P)-binding domain"/>
    <property type="match status" value="1"/>
</dbReference>
<feature type="binding site" evidence="4">
    <location>
        <position position="55"/>
    </location>
    <ligand>
        <name>FAD</name>
        <dbReference type="ChEBI" id="CHEBI:57692"/>
    </ligand>
</feature>
<reference evidence="8 9" key="1">
    <citation type="submission" date="2019-07" db="EMBL/GenBank/DDBJ databases">
        <title>Whole genome shotgun sequence of Terrabacter aerolatus NBRC 106305.</title>
        <authorList>
            <person name="Hosoyama A."/>
            <person name="Uohara A."/>
            <person name="Ohji S."/>
            <person name="Ichikawa N."/>
        </authorList>
    </citation>
    <scope>NUCLEOTIDE SEQUENCE [LARGE SCALE GENOMIC DNA]</scope>
    <source>
        <strain evidence="8 9">NBRC 106305</strain>
    </source>
</reference>
<dbReference type="Gene3D" id="3.30.390.30">
    <property type="match status" value="1"/>
</dbReference>
<dbReference type="PANTHER" id="PTHR43014:SF2">
    <property type="entry name" value="MERCURIC REDUCTASE"/>
    <property type="match status" value="1"/>
</dbReference>
<name>A0A512CW16_9MICO</name>
<comment type="similarity">
    <text evidence="1">Belongs to the class-I pyridine nucleotide-disulfide oxidoreductase family.</text>
</comment>
<dbReference type="PRINTS" id="PR00368">
    <property type="entry name" value="FADPNR"/>
</dbReference>
<keyword evidence="4" id="KW-0520">NAD</keyword>
<evidence type="ECO:0000256" key="4">
    <source>
        <dbReference type="PIRSR" id="PIRSR000350-3"/>
    </source>
</evidence>
<dbReference type="PANTHER" id="PTHR43014">
    <property type="entry name" value="MERCURIC REDUCTASE"/>
    <property type="match status" value="1"/>
</dbReference>
<feature type="binding site" evidence="4">
    <location>
        <position position="308"/>
    </location>
    <ligand>
        <name>FAD</name>
        <dbReference type="ChEBI" id="CHEBI:57692"/>
    </ligand>
</feature>
<evidence type="ECO:0000313" key="9">
    <source>
        <dbReference type="Proteomes" id="UP000321534"/>
    </source>
</evidence>
<evidence type="ECO:0000256" key="5">
    <source>
        <dbReference type="PIRSR" id="PIRSR000350-4"/>
    </source>
</evidence>
<feature type="binding site" evidence="4">
    <location>
        <position position="120"/>
    </location>
    <ligand>
        <name>FAD</name>
        <dbReference type="ChEBI" id="CHEBI:57692"/>
    </ligand>
</feature>
<keyword evidence="3 4" id="KW-0274">FAD</keyword>
<dbReference type="PRINTS" id="PR00411">
    <property type="entry name" value="PNDRDTASEI"/>
</dbReference>
<dbReference type="Gene3D" id="3.50.50.60">
    <property type="entry name" value="FAD/NAD(P)-binding domain"/>
    <property type="match status" value="2"/>
</dbReference>
<sequence length="455" mass="47088">MATDSDHTFDVIVIGLGPGGEHVAGSLAERGLRVLGVDRGLVGGECPYWGCIPSKMMIRAADALAEARRVDGLAGTVGEVTPDWSVVARRIREEATDNWDDKVAVDRLVGTGATFVRGSGRISGPGRVDVDGTAYTATKGIVVNTGTTAAIPPVEGLRDTPYWTNHEIVEATELPASIVVLGGGAIGCELSQVMARFGVAVTIVEAADRILSLEEPEASEKLRAALEADGVTVHQGVGAEKVTHDGSTFTVTLADGTSLTAEKLLVAAGRRADPAAVGLDAVGVAKDSRTAPVDDRCRVTDGVWAVGDITGKGAFTHVSMYQAGVVIRDVLGDDGPPAEYAALPRVTFTDPEVGAVGMTEAQAREKLAHVQVGLTPLGETTRGWIAKSDGLIKVVVDADRGVVVGATTMGPAGGEVLGALAVAVHGEVPVDRLRSMIYAYPTLHRGIEDALGRLA</sequence>
<dbReference type="EMBL" id="BJYX01000001">
    <property type="protein sequence ID" value="GEO28429.1"/>
    <property type="molecule type" value="Genomic_DNA"/>
</dbReference>
<gene>
    <name evidence="8" type="ORF">TAE01_02390</name>
</gene>
<evidence type="ECO:0000256" key="2">
    <source>
        <dbReference type="ARBA" id="ARBA00022630"/>
    </source>
</evidence>
<protein>
    <submittedName>
        <fullName evidence="8">Pyridine nucleotide-disulfide oxidoreductase</fullName>
    </submittedName>
</protein>
<dbReference type="GO" id="GO:0003955">
    <property type="term" value="F:NAD(P)H dehydrogenase (quinone) activity"/>
    <property type="evidence" value="ECO:0007669"/>
    <property type="project" value="TreeGrafter"/>
</dbReference>
<dbReference type="OrthoDB" id="4797035at2"/>
<dbReference type="Proteomes" id="UP000321534">
    <property type="component" value="Unassembled WGS sequence"/>
</dbReference>
<dbReference type="Pfam" id="PF02852">
    <property type="entry name" value="Pyr_redox_dim"/>
    <property type="match status" value="1"/>
</dbReference>
<dbReference type="AlphaFoldDB" id="A0A512CW16"/>
<evidence type="ECO:0000313" key="8">
    <source>
        <dbReference type="EMBL" id="GEO28429.1"/>
    </source>
</evidence>
<feature type="binding site" evidence="4">
    <location>
        <position position="205"/>
    </location>
    <ligand>
        <name>NAD(+)</name>
        <dbReference type="ChEBI" id="CHEBI:57540"/>
    </ligand>
</feature>
<evidence type="ECO:0000256" key="3">
    <source>
        <dbReference type="ARBA" id="ARBA00022827"/>
    </source>
</evidence>
<dbReference type="GO" id="GO:0050660">
    <property type="term" value="F:flavin adenine dinucleotide binding"/>
    <property type="evidence" value="ECO:0007669"/>
    <property type="project" value="TreeGrafter"/>
</dbReference>
<dbReference type="InterPro" id="IPR023753">
    <property type="entry name" value="FAD/NAD-binding_dom"/>
</dbReference>
<proteinExistence type="inferred from homology"/>
<keyword evidence="4" id="KW-0547">Nucleotide-binding</keyword>
<dbReference type="SUPFAM" id="SSF55424">
    <property type="entry name" value="FAD/NAD-linked reductases, dimerisation (C-terminal) domain"/>
    <property type="match status" value="1"/>
</dbReference>
<dbReference type="RefSeq" id="WP_147062556.1">
    <property type="nucleotide sequence ID" value="NZ_BAAARO010000025.1"/>
</dbReference>
<comment type="cofactor">
    <cofactor evidence="4">
        <name>FAD</name>
        <dbReference type="ChEBI" id="CHEBI:57692"/>
    </cofactor>
    <text evidence="4">Binds 1 FAD per subunit.</text>
</comment>
<dbReference type="InterPro" id="IPR004099">
    <property type="entry name" value="Pyr_nucl-diS_OxRdtase_dimer"/>
</dbReference>
<dbReference type="InterPro" id="IPR036188">
    <property type="entry name" value="FAD/NAD-bd_sf"/>
</dbReference>
<dbReference type="PIRSF" id="PIRSF000350">
    <property type="entry name" value="Mercury_reductase_MerA"/>
    <property type="match status" value="1"/>
</dbReference>
<evidence type="ECO:0000259" key="7">
    <source>
        <dbReference type="Pfam" id="PF07992"/>
    </source>
</evidence>